<accession>A0A081N879</accession>
<dbReference type="SUPFAM" id="SSF54197">
    <property type="entry name" value="HIT-like"/>
    <property type="match status" value="1"/>
</dbReference>
<protein>
    <recommendedName>
        <fullName evidence="1">Ap4A phosphorylase 1/2 N-terminal domain-containing protein</fullName>
    </recommendedName>
</protein>
<evidence type="ECO:0000313" key="2">
    <source>
        <dbReference type="EMBL" id="KEQ14652.1"/>
    </source>
</evidence>
<dbReference type="InterPro" id="IPR045759">
    <property type="entry name" value="Ap4A_phos1/2_N"/>
</dbReference>
<dbReference type="GO" id="GO:0005524">
    <property type="term" value="F:ATP binding"/>
    <property type="evidence" value="ECO:0007669"/>
    <property type="project" value="InterPro"/>
</dbReference>
<feature type="domain" description="Ap4A phosphorylase 1/2 N-terminal" evidence="1">
    <location>
        <begin position="6"/>
        <end position="155"/>
    </location>
</feature>
<evidence type="ECO:0000259" key="1">
    <source>
        <dbReference type="Pfam" id="PF19327"/>
    </source>
</evidence>
<name>A0A081N879_9GAMM</name>
<dbReference type="Gene3D" id="3.30.428.70">
    <property type="match status" value="1"/>
</dbReference>
<gene>
    <name evidence="2" type="ORF">GZ77_10070</name>
</gene>
<reference evidence="2 3" key="1">
    <citation type="submission" date="2014-06" db="EMBL/GenBank/DDBJ databases">
        <title>Whole Genome Sequences of Three Symbiotic Endozoicomonas Bacteria.</title>
        <authorList>
            <person name="Neave M.J."/>
            <person name="Apprill A."/>
            <person name="Voolstra C.R."/>
        </authorList>
    </citation>
    <scope>NUCLEOTIDE SEQUENCE [LARGE SCALE GENOMIC DNA]</scope>
    <source>
        <strain evidence="2 3">LMG 24815</strain>
    </source>
</reference>
<dbReference type="InterPro" id="IPR043171">
    <property type="entry name" value="Ap4A_phos1/2-like"/>
</dbReference>
<proteinExistence type="predicted"/>
<sequence length="155" mass="17316">MNDNKRIFNRSDLRKWLGDTRQTALKNGSLQSLSTELITLSDRVPFEVRKLSSLRKKPSLQMAKASGRNPFLPYEQELYICHVAPDNVAPDSVASDHVILLNKFNVIDDHLLVVTTDFEAQETVLAEKEFQSILTVMGAFPMLAFYNSGAEAGAS</sequence>
<dbReference type="Proteomes" id="UP000028006">
    <property type="component" value="Unassembled WGS sequence"/>
</dbReference>
<dbReference type="PANTHER" id="PTHR38420:SF1">
    <property type="entry name" value="PUTATIVE (AFU_ORTHOLOGUE AFUA_5G14690)-RELATED"/>
    <property type="match status" value="1"/>
</dbReference>
<dbReference type="eggNOG" id="COG4360">
    <property type="taxonomic scope" value="Bacteria"/>
</dbReference>
<comment type="caution">
    <text evidence="2">The sequence shown here is derived from an EMBL/GenBank/DDBJ whole genome shotgun (WGS) entry which is preliminary data.</text>
</comment>
<dbReference type="GO" id="GO:0009117">
    <property type="term" value="P:nucleotide metabolic process"/>
    <property type="evidence" value="ECO:0007669"/>
    <property type="project" value="InterPro"/>
</dbReference>
<dbReference type="AlphaFoldDB" id="A0A081N879"/>
<dbReference type="RefSeq" id="WP_034874641.1">
    <property type="nucleotide sequence ID" value="NZ_JOKG01000002.1"/>
</dbReference>
<evidence type="ECO:0000313" key="3">
    <source>
        <dbReference type="Proteomes" id="UP000028006"/>
    </source>
</evidence>
<dbReference type="GO" id="GO:0003877">
    <property type="term" value="F:ATP:ADP adenylyltransferase activity"/>
    <property type="evidence" value="ECO:0007669"/>
    <property type="project" value="InterPro"/>
</dbReference>
<dbReference type="Pfam" id="PF19327">
    <property type="entry name" value="Ap4A_phos_N"/>
    <property type="match status" value="1"/>
</dbReference>
<dbReference type="InterPro" id="IPR036265">
    <property type="entry name" value="HIT-like_sf"/>
</dbReference>
<dbReference type="PANTHER" id="PTHR38420">
    <property type="entry name" value="AP-4-A PHOSPHORYLASE II"/>
    <property type="match status" value="1"/>
</dbReference>
<keyword evidence="3" id="KW-1185">Reference proteome</keyword>
<dbReference type="InterPro" id="IPR009163">
    <property type="entry name" value="Ap4A_phos1/2"/>
</dbReference>
<organism evidence="2 3">
    <name type="scientific">Endozoicomonas montiporae</name>
    <dbReference type="NCBI Taxonomy" id="1027273"/>
    <lineage>
        <taxon>Bacteria</taxon>
        <taxon>Pseudomonadati</taxon>
        <taxon>Pseudomonadota</taxon>
        <taxon>Gammaproteobacteria</taxon>
        <taxon>Oceanospirillales</taxon>
        <taxon>Endozoicomonadaceae</taxon>
        <taxon>Endozoicomonas</taxon>
    </lineage>
</organism>
<dbReference type="EMBL" id="JOKG01000002">
    <property type="protein sequence ID" value="KEQ14652.1"/>
    <property type="molecule type" value="Genomic_DNA"/>
</dbReference>